<dbReference type="PATRIC" id="fig|216946.3.peg.253"/>
<accession>A0A0K1P5Q6</accession>
<dbReference type="Proteomes" id="UP000067243">
    <property type="component" value="Chromosome"/>
</dbReference>
<dbReference type="AlphaFoldDB" id="A0A0K1P5Q6"/>
<dbReference type="EMBL" id="CP012328">
    <property type="protein sequence ID" value="AKU79499.1"/>
    <property type="molecule type" value="Genomic_DNA"/>
</dbReference>
<dbReference type="STRING" id="216946.STURO_v1c02530"/>
<gene>
    <name evidence="1" type="ORF">STURON_00253</name>
</gene>
<reference evidence="1 2" key="1">
    <citation type="journal article" date="2015" name="Genome Announc.">
        <title>Complete Genome Sequence of Spiroplasma turonicum Strain Tab4cT, a Parasite of a Horse Fly, Haematopota sp. (Diptera: Tabanidae).</title>
        <authorList>
            <person name="Davis R.E."/>
            <person name="Shao J."/>
            <person name="Zhao Y."/>
            <person name="Gasparich G.E."/>
            <person name="Gaynor B.J."/>
            <person name="Donofrio N."/>
        </authorList>
    </citation>
    <scope>NUCLEOTIDE SEQUENCE [LARGE SCALE GENOMIC DNA]</scope>
    <source>
        <strain evidence="1 2">Tab4c</strain>
    </source>
</reference>
<proteinExistence type="predicted"/>
<protein>
    <submittedName>
        <fullName evidence="1">Uncharacterized protein</fullName>
    </submittedName>
</protein>
<organism evidence="1 2">
    <name type="scientific">Spiroplasma turonicum</name>
    <dbReference type="NCBI Taxonomy" id="216946"/>
    <lineage>
        <taxon>Bacteria</taxon>
        <taxon>Bacillati</taxon>
        <taxon>Mycoplasmatota</taxon>
        <taxon>Mollicutes</taxon>
        <taxon>Entomoplasmatales</taxon>
        <taxon>Spiroplasmataceae</taxon>
        <taxon>Spiroplasma</taxon>
    </lineage>
</organism>
<keyword evidence="2" id="KW-1185">Reference proteome</keyword>
<dbReference type="KEGG" id="stur:STURON_00253"/>
<name>A0A0K1P5Q6_9MOLU</name>
<evidence type="ECO:0000313" key="1">
    <source>
        <dbReference type="EMBL" id="AKU79499.1"/>
    </source>
</evidence>
<evidence type="ECO:0000313" key="2">
    <source>
        <dbReference type="Proteomes" id="UP000067243"/>
    </source>
</evidence>
<dbReference type="RefSeq" id="WP_075048100.1">
    <property type="nucleotide sequence ID" value="NZ_CP012328.1"/>
</dbReference>
<sequence>MFRWFNLFQSNFYNIKFVENSLLYLELEYNDLIISNAIANINYFVKNIYALDNILDNSNYIIESKFNTLIYHFRIINHLQNQLKGSCINIQK</sequence>